<dbReference type="EMBL" id="LAZR01001230">
    <property type="protein sequence ID" value="KKN48254.1"/>
    <property type="molecule type" value="Genomic_DNA"/>
</dbReference>
<dbReference type="AlphaFoldDB" id="A0A0F9R0I6"/>
<dbReference type="InterPro" id="IPR055247">
    <property type="entry name" value="InsJ-like_HTH"/>
</dbReference>
<organism evidence="2">
    <name type="scientific">marine sediment metagenome</name>
    <dbReference type="NCBI Taxonomy" id="412755"/>
    <lineage>
        <taxon>unclassified sequences</taxon>
        <taxon>metagenomes</taxon>
        <taxon>ecological metagenomes</taxon>
    </lineage>
</organism>
<protein>
    <recommendedName>
        <fullName evidence="1">Insertion element IS150 protein InsJ-like helix-turn-helix domain-containing protein</fullName>
    </recommendedName>
</protein>
<accession>A0A0F9R0I6</accession>
<dbReference type="SUPFAM" id="SSF46689">
    <property type="entry name" value="Homeodomain-like"/>
    <property type="match status" value="1"/>
</dbReference>
<dbReference type="InterPro" id="IPR009057">
    <property type="entry name" value="Homeodomain-like_sf"/>
</dbReference>
<name>A0A0F9R0I6_9ZZZZ</name>
<reference evidence="2" key="1">
    <citation type="journal article" date="2015" name="Nature">
        <title>Complex archaea that bridge the gap between prokaryotes and eukaryotes.</title>
        <authorList>
            <person name="Spang A."/>
            <person name="Saw J.H."/>
            <person name="Jorgensen S.L."/>
            <person name="Zaremba-Niedzwiedzka K."/>
            <person name="Martijn J."/>
            <person name="Lind A.E."/>
            <person name="van Eijk R."/>
            <person name="Schleper C."/>
            <person name="Guy L."/>
            <person name="Ettema T.J."/>
        </authorList>
    </citation>
    <scope>NUCLEOTIDE SEQUENCE</scope>
</reference>
<feature type="domain" description="Insertion element IS150 protein InsJ-like helix-turn-helix" evidence="1">
    <location>
        <begin position="16"/>
        <end position="65"/>
    </location>
</feature>
<dbReference type="Pfam" id="PF13518">
    <property type="entry name" value="HTH_28"/>
    <property type="match status" value="1"/>
</dbReference>
<sequence>MAKDIIAMSLREIDRFRIVQGVIQRDLTQIKAAEILGITDRHIRRLVRRVREEGARGIVHRSRGRASLHRILKELEERIIGVVEERYTGCGPTLASEKLLERDGIRISKEKLRQILMTSHARRSLTQYASLHMIHLPSLQGWL</sequence>
<gene>
    <name evidence="2" type="ORF">LCGC14_0654660</name>
</gene>
<evidence type="ECO:0000313" key="2">
    <source>
        <dbReference type="EMBL" id="KKN48254.1"/>
    </source>
</evidence>
<proteinExistence type="predicted"/>
<evidence type="ECO:0000259" key="1">
    <source>
        <dbReference type="Pfam" id="PF13518"/>
    </source>
</evidence>
<comment type="caution">
    <text evidence="2">The sequence shown here is derived from an EMBL/GenBank/DDBJ whole genome shotgun (WGS) entry which is preliminary data.</text>
</comment>